<sequence length="59" mass="5994">MSGNNNGSNSAVAFGLGAVAVAIVAFGAWMFFVQGPGDEPDVQITGPKGATLEIDRPDQ</sequence>
<evidence type="ECO:0000256" key="1">
    <source>
        <dbReference type="SAM" id="MobiDB-lite"/>
    </source>
</evidence>
<dbReference type="EMBL" id="CP002156">
    <property type="protein sequence ID" value="ADM09869.1"/>
    <property type="molecule type" value="Genomic_DNA"/>
</dbReference>
<gene>
    <name evidence="3" type="ordered locus">PB2503_09079</name>
</gene>
<keyword evidence="2" id="KW-0812">Transmembrane</keyword>
<dbReference type="AlphaFoldDB" id="E0TCT0"/>
<evidence type="ECO:0000313" key="3">
    <source>
        <dbReference type="EMBL" id="ADM09869.1"/>
    </source>
</evidence>
<dbReference type="Proteomes" id="UP000001302">
    <property type="component" value="Chromosome"/>
</dbReference>
<organism evidence="3 4">
    <name type="scientific">Parvularcula bermudensis (strain ATCC BAA-594 / HTCC2503 / KCTC 12087)</name>
    <dbReference type="NCBI Taxonomy" id="314260"/>
    <lineage>
        <taxon>Bacteria</taxon>
        <taxon>Pseudomonadati</taxon>
        <taxon>Pseudomonadota</taxon>
        <taxon>Alphaproteobacteria</taxon>
        <taxon>Parvularculales</taxon>
        <taxon>Parvularculaceae</taxon>
        <taxon>Parvularcula</taxon>
    </lineage>
</organism>
<reference evidence="4" key="1">
    <citation type="submission" date="2010-08" db="EMBL/GenBank/DDBJ databases">
        <title>Genome sequence of Parvularcula bermudensis HTCC2503.</title>
        <authorList>
            <person name="Kang D.-M."/>
            <person name="Oh H.-M."/>
            <person name="Cho J.-C."/>
        </authorList>
    </citation>
    <scope>NUCLEOTIDE SEQUENCE [LARGE SCALE GENOMIC DNA]</scope>
    <source>
        <strain evidence="4">ATCC BAA-594 / HTCC2503 / KCTC 12087</strain>
    </source>
</reference>
<keyword evidence="2" id="KW-0472">Membrane</keyword>
<evidence type="ECO:0000313" key="4">
    <source>
        <dbReference type="Proteomes" id="UP000001302"/>
    </source>
</evidence>
<accession>E0TCT0</accession>
<dbReference type="HOGENOM" id="CLU_2956406_0_0_5"/>
<name>E0TCT0_PARBH</name>
<keyword evidence="2" id="KW-1133">Transmembrane helix</keyword>
<dbReference type="KEGG" id="pbr:PB2503_09079"/>
<keyword evidence="4" id="KW-1185">Reference proteome</keyword>
<feature type="transmembrane region" description="Helical" evidence="2">
    <location>
        <begin position="12"/>
        <end position="32"/>
    </location>
</feature>
<reference evidence="3 4" key="2">
    <citation type="journal article" date="2011" name="J. Bacteriol.">
        <title>Complete genome sequence of strain HTCC2503T of Parvularcula bermudensis, the type species of the order "Parvularculales" in the class Alphaproteobacteria.</title>
        <authorList>
            <person name="Oh H.M."/>
            <person name="Kang I."/>
            <person name="Vergin K.L."/>
            <person name="Kang D."/>
            <person name="Rhee K.H."/>
            <person name="Giovannoni S.J."/>
            <person name="Cho J.C."/>
        </authorList>
    </citation>
    <scope>NUCLEOTIDE SEQUENCE [LARGE SCALE GENOMIC DNA]</scope>
    <source>
        <strain evidence="4">ATCC BAA-594 / HTCC2503 / KCTC 12087</strain>
    </source>
</reference>
<dbReference type="RefSeq" id="WP_013300843.1">
    <property type="nucleotide sequence ID" value="NC_014414.1"/>
</dbReference>
<protein>
    <submittedName>
        <fullName evidence="3">Uncharacterized protein</fullName>
    </submittedName>
</protein>
<proteinExistence type="predicted"/>
<evidence type="ECO:0000256" key="2">
    <source>
        <dbReference type="SAM" id="Phobius"/>
    </source>
</evidence>
<dbReference type="STRING" id="314260.PB2503_09079"/>
<feature type="region of interest" description="Disordered" evidence="1">
    <location>
        <begin position="40"/>
        <end position="59"/>
    </location>
</feature>